<dbReference type="InterPro" id="IPR007067">
    <property type="entry name" value="Tail_sheath"/>
</dbReference>
<evidence type="ECO:0000313" key="5">
    <source>
        <dbReference type="Proteomes" id="UP000185678"/>
    </source>
</evidence>
<dbReference type="InterPro" id="IPR035089">
    <property type="entry name" value="Phage_sheath_subtilisin"/>
</dbReference>
<dbReference type="RefSeq" id="WP_076399236.1">
    <property type="nucleotide sequence ID" value="NZ_FTOA01000002.1"/>
</dbReference>
<comment type="similarity">
    <text evidence="1">Belongs to the myoviridae tail sheath protein family.</text>
</comment>
<feature type="domain" description="Tail sheath protein subtilisin-like" evidence="2">
    <location>
        <begin position="205"/>
        <end position="365"/>
    </location>
</feature>
<dbReference type="EMBL" id="FTOA01000002">
    <property type="protein sequence ID" value="SIS50049.1"/>
    <property type="molecule type" value="Genomic_DNA"/>
</dbReference>
<gene>
    <name evidence="4" type="ORF">SAMN05421779_102364</name>
</gene>
<evidence type="ECO:0000259" key="3">
    <source>
        <dbReference type="Pfam" id="PF17482"/>
    </source>
</evidence>
<proteinExistence type="inferred from homology"/>
<protein>
    <submittedName>
        <fullName evidence="4">Mu-like prophage tail sheath protein gpL</fullName>
    </submittedName>
</protein>
<dbReference type="Pfam" id="PF04984">
    <property type="entry name" value="Phage_sheath_1"/>
    <property type="match status" value="1"/>
</dbReference>
<dbReference type="Proteomes" id="UP000185678">
    <property type="component" value="Unassembled WGS sequence"/>
</dbReference>
<feature type="domain" description="Tail sheath protein C-terminal" evidence="3">
    <location>
        <begin position="375"/>
        <end position="487"/>
    </location>
</feature>
<dbReference type="OrthoDB" id="5442644at2"/>
<sequence length="488" mass="51693">MTISFNQISASLRTPGVYVEFDNSKAVQGLALDVTRPLMLGQMLTSGSATALVPVRVTSAAQAVRLFGRGSMLAQMVAAWKTANSDSDLWVMPLADNSAGQAASGTITVSGTPTAAGTLALYVAGQRVQVAIAAGQSAATVATAIAAAINADADLIVTASATTTVVTLTCRHKGQVFNGLDLRLNYYPGESTPSGLGIAFTTVNGGSGNPDLTDALAALGDVQYHHLCSPYADVANLVLLEDEFGSRWDGMRQIEGQVWTATVGSHSSLSTLGASRNSEVLSILGVQGSPTPVWVIAAIYTAVAIKALDNDPARPLQTLVLTGMLAPSESLRFTRTERNLLLFDGISTFTVAADGTCAIERAITTYQVNSSGLPDPSYLDVETLATLAVLRRTMRSRLAQKFPRHKLANDGTNYGIGQAIVTPSLLRAELIALAREWETRGWVENIDDFKDQLIVERNADDANRVDAVIPPDLINQLRVFAGQVQFRV</sequence>
<reference evidence="4 5" key="1">
    <citation type="submission" date="2017-01" db="EMBL/GenBank/DDBJ databases">
        <authorList>
            <person name="Mah S.A."/>
            <person name="Swanson W.J."/>
            <person name="Moy G.W."/>
            <person name="Vacquier V.D."/>
        </authorList>
    </citation>
    <scope>NUCLEOTIDE SEQUENCE [LARGE SCALE GENOMIC DNA]</scope>
    <source>
        <strain evidence="4 5">DSM 11589</strain>
    </source>
</reference>
<dbReference type="AlphaFoldDB" id="A0A1N7JL38"/>
<dbReference type="Pfam" id="PF17482">
    <property type="entry name" value="Phage_sheath_1C"/>
    <property type="match status" value="1"/>
</dbReference>
<dbReference type="PIRSF" id="PIRSF007349">
    <property type="entry name" value="Tsp_L"/>
    <property type="match status" value="1"/>
</dbReference>
<keyword evidence="5" id="KW-1185">Reference proteome</keyword>
<evidence type="ECO:0000256" key="1">
    <source>
        <dbReference type="ARBA" id="ARBA00008005"/>
    </source>
</evidence>
<dbReference type="InterPro" id="IPR020287">
    <property type="entry name" value="Tail_sheath_C"/>
</dbReference>
<evidence type="ECO:0000259" key="2">
    <source>
        <dbReference type="Pfam" id="PF04984"/>
    </source>
</evidence>
<evidence type="ECO:0000313" key="4">
    <source>
        <dbReference type="EMBL" id="SIS50049.1"/>
    </source>
</evidence>
<name>A0A1N7JL38_9PROT</name>
<accession>A0A1N7JL38</accession>
<dbReference type="STRING" id="80876.SAMN05421779_102364"/>
<organism evidence="4 5">
    <name type="scientific">Insolitispirillum peregrinum</name>
    <dbReference type="NCBI Taxonomy" id="80876"/>
    <lineage>
        <taxon>Bacteria</taxon>
        <taxon>Pseudomonadati</taxon>
        <taxon>Pseudomonadota</taxon>
        <taxon>Alphaproteobacteria</taxon>
        <taxon>Rhodospirillales</taxon>
        <taxon>Novispirillaceae</taxon>
        <taxon>Insolitispirillum</taxon>
    </lineage>
</organism>